<dbReference type="SUPFAM" id="SSF48371">
    <property type="entry name" value="ARM repeat"/>
    <property type="match status" value="1"/>
</dbReference>
<evidence type="ECO:0000313" key="3">
    <source>
        <dbReference type="EMBL" id="KAG2381778.1"/>
    </source>
</evidence>
<feature type="domain" description="U3 small nucleolar RNA-associated protein 20 N-terminal" evidence="2">
    <location>
        <begin position="29"/>
        <end position="268"/>
    </location>
</feature>
<proteinExistence type="predicted"/>
<reference evidence="3 4" key="1">
    <citation type="journal article" date="2018" name="BMC Genomics">
        <title>The genome of Naegleria lovaniensis, the basis for a comparative approach to unravel pathogenicity factors of the human pathogenic amoeba N. fowleri.</title>
        <authorList>
            <person name="Liechti N."/>
            <person name="Schurch N."/>
            <person name="Bruggmann R."/>
            <person name="Wittwer M."/>
        </authorList>
    </citation>
    <scope>NUCLEOTIDE SEQUENCE [LARGE SCALE GENOMIC DNA]</scope>
    <source>
        <strain evidence="3 4">ATCC 30569</strain>
    </source>
</reference>
<feature type="compositionally biased region" description="Acidic residues" evidence="1">
    <location>
        <begin position="329"/>
        <end position="342"/>
    </location>
</feature>
<feature type="compositionally biased region" description="Low complexity" evidence="1">
    <location>
        <begin position="168"/>
        <end position="196"/>
    </location>
</feature>
<name>A0AA88GPG8_NAELO</name>
<feature type="region of interest" description="Disordered" evidence="1">
    <location>
        <begin position="168"/>
        <end position="197"/>
    </location>
</feature>
<dbReference type="AlphaFoldDB" id="A0AA88GPG8"/>
<evidence type="ECO:0000259" key="2">
    <source>
        <dbReference type="Pfam" id="PF07539"/>
    </source>
</evidence>
<feature type="compositionally biased region" description="Low complexity" evidence="1">
    <location>
        <begin position="356"/>
        <end position="403"/>
    </location>
</feature>
<gene>
    <name evidence="3" type="ORF">C9374_006162</name>
</gene>
<feature type="region of interest" description="Disordered" evidence="1">
    <location>
        <begin position="256"/>
        <end position="404"/>
    </location>
</feature>
<protein>
    <recommendedName>
        <fullName evidence="2">U3 small nucleolar RNA-associated protein 20 N-terminal domain-containing protein</fullName>
    </recommendedName>
</protein>
<feature type="compositionally biased region" description="Acidic residues" evidence="1">
    <location>
        <begin position="256"/>
        <end position="291"/>
    </location>
</feature>
<feature type="compositionally biased region" description="Low complexity" evidence="1">
    <location>
        <begin position="292"/>
        <end position="314"/>
    </location>
</feature>
<dbReference type="Pfam" id="PF07539">
    <property type="entry name" value="UTP20_N"/>
    <property type="match status" value="1"/>
</dbReference>
<dbReference type="RefSeq" id="XP_044547457.1">
    <property type="nucleotide sequence ID" value="XM_044695992.1"/>
</dbReference>
<accession>A0AA88GPG8</accession>
<dbReference type="InterPro" id="IPR011430">
    <property type="entry name" value="UTP20_N"/>
</dbReference>
<organism evidence="3 4">
    <name type="scientific">Naegleria lovaniensis</name>
    <name type="common">Amoeba</name>
    <dbReference type="NCBI Taxonomy" id="51637"/>
    <lineage>
        <taxon>Eukaryota</taxon>
        <taxon>Discoba</taxon>
        <taxon>Heterolobosea</taxon>
        <taxon>Tetramitia</taxon>
        <taxon>Eutetramitia</taxon>
        <taxon>Vahlkampfiidae</taxon>
        <taxon>Naegleria</taxon>
    </lineage>
</organism>
<dbReference type="InterPro" id="IPR016024">
    <property type="entry name" value="ARM-type_fold"/>
</dbReference>
<dbReference type="GeneID" id="68098616"/>
<evidence type="ECO:0000256" key="1">
    <source>
        <dbReference type="SAM" id="MobiDB-lite"/>
    </source>
</evidence>
<comment type="caution">
    <text evidence="3">The sequence shown here is derived from an EMBL/GenBank/DDBJ whole genome shotgun (WGS) entry which is preliminary data.</text>
</comment>
<sequence length="519" mass="59983">MTERLEKLISLISDFKSDFYSSPHEECVKIRQILIRLFSTSTPSIQSLVLKCLSKFEDLPYLTHSVVRSLSKVINSNRSVQALTKLNFSLPSHVPEKYQSDYVNMLLKVIEPYLLMYDMPKKKGKSGKDKVIKKWKTRVHQVIEFLGELPPNVLKYFIDSLFRRFKSSSSNGTNSSSGSTSSSSSSSTSSNNSNGSEVMTFSEDLLKANTFQLRWLLDIIEEILTCMTGNYSYFYNEVLELLVTIIEMRIEAQQVEMEEDENEEDEEENEEDEEENEEDNEEEEDDNETEETSSTITSTATTTTTSNTPNSTSEDTMELDPMDDHAMTDDMDPTEDLEENEQDLSAPQDTDENKESTLNTTTMRTRTITPTRTPTLTRTRTRTPTTHTTDNNHTLTSSNHSLTFKPKSSKQKVSLTLTFRRAVDLLTLFFERKQEYEFSVNFTNHVVSIVTNFFNKIQDKKNIVIEELPAYFSIIYSWFDIPKLYYLIKYYEQELIYKFIELIDEYNVAPPVFHTVSTF</sequence>
<dbReference type="EMBL" id="PYSW02000026">
    <property type="protein sequence ID" value="KAG2381778.1"/>
    <property type="molecule type" value="Genomic_DNA"/>
</dbReference>
<dbReference type="Proteomes" id="UP000816034">
    <property type="component" value="Unassembled WGS sequence"/>
</dbReference>
<evidence type="ECO:0000313" key="4">
    <source>
        <dbReference type="Proteomes" id="UP000816034"/>
    </source>
</evidence>
<keyword evidence="4" id="KW-1185">Reference proteome</keyword>